<proteinExistence type="predicted"/>
<sequence length="51" mass="5884">MTLHPLMGLNIKSVHVKKARNPTTVSYFLEVKKFIVEEEKLVAKENMKAIE</sequence>
<dbReference type="EMBL" id="KQ990590">
    <property type="protein sequence ID" value="KZV52926.1"/>
    <property type="molecule type" value="Genomic_DNA"/>
</dbReference>
<dbReference type="Proteomes" id="UP000250235">
    <property type="component" value="Unassembled WGS sequence"/>
</dbReference>
<protein>
    <submittedName>
        <fullName evidence="1">Uncharacterized protein</fullName>
    </submittedName>
</protein>
<evidence type="ECO:0000313" key="2">
    <source>
        <dbReference type="Proteomes" id="UP000250235"/>
    </source>
</evidence>
<accession>A0A2Z7D756</accession>
<gene>
    <name evidence="1" type="ORF">F511_36524</name>
</gene>
<name>A0A2Z7D756_9LAMI</name>
<dbReference type="AlphaFoldDB" id="A0A2Z7D756"/>
<evidence type="ECO:0000313" key="1">
    <source>
        <dbReference type="EMBL" id="KZV52926.1"/>
    </source>
</evidence>
<organism evidence="1 2">
    <name type="scientific">Dorcoceras hygrometricum</name>
    <dbReference type="NCBI Taxonomy" id="472368"/>
    <lineage>
        <taxon>Eukaryota</taxon>
        <taxon>Viridiplantae</taxon>
        <taxon>Streptophyta</taxon>
        <taxon>Embryophyta</taxon>
        <taxon>Tracheophyta</taxon>
        <taxon>Spermatophyta</taxon>
        <taxon>Magnoliopsida</taxon>
        <taxon>eudicotyledons</taxon>
        <taxon>Gunneridae</taxon>
        <taxon>Pentapetalae</taxon>
        <taxon>asterids</taxon>
        <taxon>lamiids</taxon>
        <taxon>Lamiales</taxon>
        <taxon>Gesneriaceae</taxon>
        <taxon>Didymocarpoideae</taxon>
        <taxon>Trichosporeae</taxon>
        <taxon>Loxocarpinae</taxon>
        <taxon>Dorcoceras</taxon>
    </lineage>
</organism>
<reference evidence="1 2" key="1">
    <citation type="journal article" date="2015" name="Proc. Natl. Acad. Sci. U.S.A.">
        <title>The resurrection genome of Boea hygrometrica: A blueprint for survival of dehydration.</title>
        <authorList>
            <person name="Xiao L."/>
            <person name="Yang G."/>
            <person name="Zhang L."/>
            <person name="Yang X."/>
            <person name="Zhao S."/>
            <person name="Ji Z."/>
            <person name="Zhou Q."/>
            <person name="Hu M."/>
            <person name="Wang Y."/>
            <person name="Chen M."/>
            <person name="Xu Y."/>
            <person name="Jin H."/>
            <person name="Xiao X."/>
            <person name="Hu G."/>
            <person name="Bao F."/>
            <person name="Hu Y."/>
            <person name="Wan P."/>
            <person name="Li L."/>
            <person name="Deng X."/>
            <person name="Kuang T."/>
            <person name="Xiang C."/>
            <person name="Zhu J.K."/>
            <person name="Oliver M.J."/>
            <person name="He Y."/>
        </authorList>
    </citation>
    <scope>NUCLEOTIDE SEQUENCE [LARGE SCALE GENOMIC DNA]</scope>
    <source>
        <strain evidence="2">cv. XS01</strain>
    </source>
</reference>
<keyword evidence="2" id="KW-1185">Reference proteome</keyword>